<protein>
    <submittedName>
        <fullName evidence="7">MutS protein msh4</fullName>
    </submittedName>
</protein>
<evidence type="ECO:0000259" key="6">
    <source>
        <dbReference type="Pfam" id="PF05190"/>
    </source>
</evidence>
<dbReference type="InterPro" id="IPR036187">
    <property type="entry name" value="DNA_mismatch_repair_MutS_sf"/>
</dbReference>
<dbReference type="GO" id="GO:0030983">
    <property type="term" value="F:mismatched DNA binding"/>
    <property type="evidence" value="ECO:0007669"/>
    <property type="project" value="InterPro"/>
</dbReference>
<dbReference type="InterPro" id="IPR045076">
    <property type="entry name" value="MutS"/>
</dbReference>
<keyword evidence="3" id="KW-0067">ATP-binding</keyword>
<dbReference type="PANTHER" id="PTHR11361">
    <property type="entry name" value="DNA MISMATCH REPAIR PROTEIN MUTS FAMILY MEMBER"/>
    <property type="match status" value="1"/>
</dbReference>
<dbReference type="PANTHER" id="PTHR11361:SF21">
    <property type="entry name" value="MUTS PROTEIN HOMOLOG 4"/>
    <property type="match status" value="1"/>
</dbReference>
<keyword evidence="4" id="KW-0238">DNA-binding</keyword>
<dbReference type="GO" id="GO:0007131">
    <property type="term" value="P:reciprocal meiotic recombination"/>
    <property type="evidence" value="ECO:0007669"/>
    <property type="project" value="TreeGrafter"/>
</dbReference>
<keyword evidence="8" id="KW-1185">Reference proteome</keyword>
<evidence type="ECO:0000313" key="7">
    <source>
        <dbReference type="EMBL" id="KAG0315432.1"/>
    </source>
</evidence>
<accession>A0A9P6RAP7</accession>
<evidence type="ECO:0000313" key="8">
    <source>
        <dbReference type="Proteomes" id="UP000738325"/>
    </source>
</evidence>
<dbReference type="Pfam" id="PF00488">
    <property type="entry name" value="MutS_V"/>
    <property type="match status" value="1"/>
</dbReference>
<comment type="similarity">
    <text evidence="1">Belongs to the DNA mismatch repair MutS family.</text>
</comment>
<dbReference type="GO" id="GO:0005524">
    <property type="term" value="F:ATP binding"/>
    <property type="evidence" value="ECO:0007669"/>
    <property type="project" value="UniProtKB-KW"/>
</dbReference>
<evidence type="ECO:0000256" key="1">
    <source>
        <dbReference type="ARBA" id="ARBA00006271"/>
    </source>
</evidence>
<dbReference type="GO" id="GO:0006298">
    <property type="term" value="P:mismatch repair"/>
    <property type="evidence" value="ECO:0007669"/>
    <property type="project" value="InterPro"/>
</dbReference>
<proteinExistence type="inferred from homology"/>
<dbReference type="Pfam" id="PF05190">
    <property type="entry name" value="MutS_IV"/>
    <property type="match status" value="1"/>
</dbReference>
<evidence type="ECO:0000256" key="2">
    <source>
        <dbReference type="ARBA" id="ARBA00022741"/>
    </source>
</evidence>
<feature type="domain" description="DNA mismatch repair protein MutS clamp" evidence="6">
    <location>
        <begin position="7"/>
        <end position="88"/>
    </location>
</feature>
<feature type="domain" description="DNA mismatch repair proteins mutS family" evidence="5">
    <location>
        <begin position="196"/>
        <end position="243"/>
    </location>
</feature>
<dbReference type="Gene3D" id="1.10.1420.10">
    <property type="match status" value="2"/>
</dbReference>
<dbReference type="Proteomes" id="UP000738325">
    <property type="component" value="Unassembled WGS sequence"/>
</dbReference>
<dbReference type="SUPFAM" id="SSF52540">
    <property type="entry name" value="P-loop containing nucleoside triphosphate hydrolases"/>
    <property type="match status" value="1"/>
</dbReference>
<evidence type="ECO:0000256" key="4">
    <source>
        <dbReference type="ARBA" id="ARBA00023125"/>
    </source>
</evidence>
<comment type="caution">
    <text evidence="7">The sequence shown here is derived from an EMBL/GenBank/DDBJ whole genome shotgun (WGS) entry which is preliminary data.</text>
</comment>
<keyword evidence="2" id="KW-0547">Nucleotide-binding</keyword>
<dbReference type="EMBL" id="JAAAIP010000539">
    <property type="protein sequence ID" value="KAG0315432.1"/>
    <property type="molecule type" value="Genomic_DNA"/>
</dbReference>
<dbReference type="InterPro" id="IPR007861">
    <property type="entry name" value="DNA_mismatch_repair_MutS_clamp"/>
</dbReference>
<dbReference type="GO" id="GO:0005634">
    <property type="term" value="C:nucleus"/>
    <property type="evidence" value="ECO:0007669"/>
    <property type="project" value="TreeGrafter"/>
</dbReference>
<dbReference type="Gene3D" id="3.40.50.300">
    <property type="entry name" value="P-loop containing nucleotide triphosphate hydrolases"/>
    <property type="match status" value="2"/>
</dbReference>
<name>A0A9P6RAP7_9FUNG</name>
<dbReference type="AlphaFoldDB" id="A0A9P6RAP7"/>
<dbReference type="SUPFAM" id="SSF48334">
    <property type="entry name" value="DNA repair protein MutS, domain III"/>
    <property type="match status" value="1"/>
</dbReference>
<dbReference type="InterPro" id="IPR027417">
    <property type="entry name" value="P-loop_NTPase"/>
</dbReference>
<dbReference type="GO" id="GO:0140664">
    <property type="term" value="F:ATP-dependent DNA damage sensor activity"/>
    <property type="evidence" value="ECO:0007669"/>
    <property type="project" value="InterPro"/>
</dbReference>
<dbReference type="OrthoDB" id="276261at2759"/>
<sequence>MAGCDGRQTYKDTINDIFEVANRYVEDYNIHLEVQSNTTMGYYLSTDVDLQAGGELPLNFINVVSKNKALAFTTLELVKKDAKINDSLTEVYPMSDKIISDYSGNIRQDIGVLYKASEAVTMLDMLLPFAHLCLANEYICPEFTRTLVINKGRHQVIEKFYSAPFISNNTYAGSASTFQIITGPNMSGKSTYLRQLSSRIFNDDSIELNASALMMEIQETAYILQVIIEKRLVIIDDLGRGMHASASGYMRRINLYLETETVRDHGDALVIN</sequence>
<evidence type="ECO:0000259" key="5">
    <source>
        <dbReference type="Pfam" id="PF00488"/>
    </source>
</evidence>
<evidence type="ECO:0000256" key="3">
    <source>
        <dbReference type="ARBA" id="ARBA00022840"/>
    </source>
</evidence>
<gene>
    <name evidence="7" type="primary">MSH4_5</name>
    <name evidence="7" type="ORF">BGZ99_007455</name>
</gene>
<organism evidence="7 8">
    <name type="scientific">Dissophora globulifera</name>
    <dbReference type="NCBI Taxonomy" id="979702"/>
    <lineage>
        <taxon>Eukaryota</taxon>
        <taxon>Fungi</taxon>
        <taxon>Fungi incertae sedis</taxon>
        <taxon>Mucoromycota</taxon>
        <taxon>Mortierellomycotina</taxon>
        <taxon>Mortierellomycetes</taxon>
        <taxon>Mortierellales</taxon>
        <taxon>Mortierellaceae</taxon>
        <taxon>Dissophora</taxon>
    </lineage>
</organism>
<dbReference type="InterPro" id="IPR000432">
    <property type="entry name" value="DNA_mismatch_repair_MutS_C"/>
</dbReference>
<reference evidence="7" key="1">
    <citation type="journal article" date="2020" name="Fungal Divers.">
        <title>Resolving the Mortierellaceae phylogeny through synthesis of multi-gene phylogenetics and phylogenomics.</title>
        <authorList>
            <person name="Vandepol N."/>
            <person name="Liber J."/>
            <person name="Desiro A."/>
            <person name="Na H."/>
            <person name="Kennedy M."/>
            <person name="Barry K."/>
            <person name="Grigoriev I.V."/>
            <person name="Miller A.N."/>
            <person name="O'Donnell K."/>
            <person name="Stajich J.E."/>
            <person name="Bonito G."/>
        </authorList>
    </citation>
    <scope>NUCLEOTIDE SEQUENCE</scope>
    <source>
        <strain evidence="7">REB-010B</strain>
    </source>
</reference>